<evidence type="ECO:0000256" key="1">
    <source>
        <dbReference type="ARBA" id="ARBA00022614"/>
    </source>
</evidence>
<sequence>MEILFFWLLVCLANQNEANGAREETRVHSEITSVPGDLPSDIEKLNIYRNRIEVIRQMDFNDKFPKLWFLNLCSNLLVNVEKGCFKGTILNHIFLSNNQLTAIPDFREVSYSLEYIALISNNITKISTEEINYLPKLRTLYLNSNPIVSLLDAHFSPPPPFIILGLEGISIECHCGVAWLKRIPDLRIDTNPCKHPPEWNSTSLDEITEEMLLKQPITTGHLYMCVSFVLTQLAMQPGYLEFRLLGYK</sequence>
<dbReference type="PANTHER" id="PTHR45712">
    <property type="entry name" value="AGAP008170-PA"/>
    <property type="match status" value="1"/>
</dbReference>
<dbReference type="PROSITE" id="PS51450">
    <property type="entry name" value="LRR"/>
    <property type="match status" value="1"/>
</dbReference>
<dbReference type="Proteomes" id="UP000014760">
    <property type="component" value="Unassembled WGS sequence"/>
</dbReference>
<dbReference type="Gene3D" id="3.80.10.10">
    <property type="entry name" value="Ribonuclease Inhibitor"/>
    <property type="match status" value="1"/>
</dbReference>
<reference evidence="5" key="3">
    <citation type="submission" date="2015-06" db="UniProtKB">
        <authorList>
            <consortium name="EnsemblMetazoa"/>
        </authorList>
    </citation>
    <scope>IDENTIFICATION</scope>
</reference>
<dbReference type="OrthoDB" id="676979at2759"/>
<evidence type="ECO:0000313" key="6">
    <source>
        <dbReference type="Proteomes" id="UP000014760"/>
    </source>
</evidence>
<reference evidence="6" key="1">
    <citation type="submission" date="2012-12" db="EMBL/GenBank/DDBJ databases">
        <authorList>
            <person name="Hellsten U."/>
            <person name="Grimwood J."/>
            <person name="Chapman J.A."/>
            <person name="Shapiro H."/>
            <person name="Aerts A."/>
            <person name="Otillar R.P."/>
            <person name="Terry A.Y."/>
            <person name="Boore J.L."/>
            <person name="Simakov O."/>
            <person name="Marletaz F."/>
            <person name="Cho S.-J."/>
            <person name="Edsinger-Gonzales E."/>
            <person name="Havlak P."/>
            <person name="Kuo D.-H."/>
            <person name="Larsson T."/>
            <person name="Lv J."/>
            <person name="Arendt D."/>
            <person name="Savage R."/>
            <person name="Osoegawa K."/>
            <person name="de Jong P."/>
            <person name="Lindberg D.R."/>
            <person name="Seaver E.C."/>
            <person name="Weisblat D.A."/>
            <person name="Putnam N.H."/>
            <person name="Grigoriev I.V."/>
            <person name="Rokhsar D.S."/>
        </authorList>
    </citation>
    <scope>NUCLEOTIDE SEQUENCE</scope>
    <source>
        <strain evidence="6">I ESC-2004</strain>
    </source>
</reference>
<organism evidence="4">
    <name type="scientific">Capitella teleta</name>
    <name type="common">Polychaete worm</name>
    <dbReference type="NCBI Taxonomy" id="283909"/>
    <lineage>
        <taxon>Eukaryota</taxon>
        <taxon>Metazoa</taxon>
        <taxon>Spiralia</taxon>
        <taxon>Lophotrochozoa</taxon>
        <taxon>Annelida</taxon>
        <taxon>Polychaeta</taxon>
        <taxon>Sedentaria</taxon>
        <taxon>Scolecida</taxon>
        <taxon>Capitellidae</taxon>
        <taxon>Capitella</taxon>
    </lineage>
</organism>
<dbReference type="InterPro" id="IPR050333">
    <property type="entry name" value="SLRP"/>
</dbReference>
<keyword evidence="1" id="KW-0433">Leucine-rich repeat</keyword>
<dbReference type="EMBL" id="KB310777">
    <property type="protein sequence ID" value="ELT90764.1"/>
    <property type="molecule type" value="Genomic_DNA"/>
</dbReference>
<feature type="signal peptide" evidence="3">
    <location>
        <begin position="1"/>
        <end position="20"/>
    </location>
</feature>
<dbReference type="STRING" id="283909.R7TAN2"/>
<keyword evidence="6" id="KW-1185">Reference proteome</keyword>
<dbReference type="Pfam" id="PF13855">
    <property type="entry name" value="LRR_8"/>
    <property type="match status" value="1"/>
</dbReference>
<protein>
    <recommendedName>
        <fullName evidence="7">LRRCT domain-containing protein</fullName>
    </recommendedName>
</protein>
<evidence type="ECO:0000313" key="4">
    <source>
        <dbReference type="EMBL" id="ELT90764.1"/>
    </source>
</evidence>
<dbReference type="EnsemblMetazoa" id="CapteT189715">
    <property type="protein sequence ID" value="CapteP189715"/>
    <property type="gene ID" value="CapteG189715"/>
</dbReference>
<dbReference type="HOGENOM" id="CLU_074440_0_0_1"/>
<proteinExistence type="predicted"/>
<dbReference type="AlphaFoldDB" id="R7TAN2"/>
<evidence type="ECO:0000256" key="3">
    <source>
        <dbReference type="SAM" id="SignalP"/>
    </source>
</evidence>
<evidence type="ECO:0000313" key="5">
    <source>
        <dbReference type="EnsemblMetazoa" id="CapteP189715"/>
    </source>
</evidence>
<keyword evidence="2" id="KW-0677">Repeat</keyword>
<dbReference type="SUPFAM" id="SSF52058">
    <property type="entry name" value="L domain-like"/>
    <property type="match status" value="1"/>
</dbReference>
<dbReference type="InterPro" id="IPR032675">
    <property type="entry name" value="LRR_dom_sf"/>
</dbReference>
<evidence type="ECO:0008006" key="7">
    <source>
        <dbReference type="Google" id="ProtNLM"/>
    </source>
</evidence>
<accession>R7TAN2</accession>
<dbReference type="EMBL" id="AMQN01014170">
    <property type="status" value="NOT_ANNOTATED_CDS"/>
    <property type="molecule type" value="Genomic_DNA"/>
</dbReference>
<dbReference type="PANTHER" id="PTHR45712:SF22">
    <property type="entry name" value="INSULIN-LIKE GROWTH FACTOR-BINDING PROTEIN COMPLEX ACID LABILE SUBUNIT"/>
    <property type="match status" value="1"/>
</dbReference>
<feature type="chain" id="PRO_5008786800" description="LRRCT domain-containing protein" evidence="3">
    <location>
        <begin position="21"/>
        <end position="248"/>
    </location>
</feature>
<keyword evidence="3" id="KW-0732">Signal</keyword>
<dbReference type="InterPro" id="IPR001611">
    <property type="entry name" value="Leu-rich_rpt"/>
</dbReference>
<name>R7TAN2_CAPTE</name>
<dbReference type="SMART" id="SM00369">
    <property type="entry name" value="LRR_TYP"/>
    <property type="match status" value="2"/>
</dbReference>
<dbReference type="InterPro" id="IPR003591">
    <property type="entry name" value="Leu-rich_rpt_typical-subtyp"/>
</dbReference>
<gene>
    <name evidence="4" type="ORF">CAPTEDRAFT_189715</name>
</gene>
<reference evidence="4 6" key="2">
    <citation type="journal article" date="2013" name="Nature">
        <title>Insights into bilaterian evolution from three spiralian genomes.</title>
        <authorList>
            <person name="Simakov O."/>
            <person name="Marletaz F."/>
            <person name="Cho S.J."/>
            <person name="Edsinger-Gonzales E."/>
            <person name="Havlak P."/>
            <person name="Hellsten U."/>
            <person name="Kuo D.H."/>
            <person name="Larsson T."/>
            <person name="Lv J."/>
            <person name="Arendt D."/>
            <person name="Savage R."/>
            <person name="Osoegawa K."/>
            <person name="de Jong P."/>
            <person name="Grimwood J."/>
            <person name="Chapman J.A."/>
            <person name="Shapiro H."/>
            <person name="Aerts A."/>
            <person name="Otillar R.P."/>
            <person name="Terry A.Y."/>
            <person name="Boore J.L."/>
            <person name="Grigoriev I.V."/>
            <person name="Lindberg D.R."/>
            <person name="Seaver E.C."/>
            <person name="Weisblat D.A."/>
            <person name="Putnam N.H."/>
            <person name="Rokhsar D.S."/>
        </authorList>
    </citation>
    <scope>NUCLEOTIDE SEQUENCE</scope>
    <source>
        <strain evidence="4 6">I ESC-2004</strain>
    </source>
</reference>
<evidence type="ECO:0000256" key="2">
    <source>
        <dbReference type="ARBA" id="ARBA00022737"/>
    </source>
</evidence>